<dbReference type="AlphaFoldDB" id="A0A2S9XWT5"/>
<dbReference type="InterPro" id="IPR014782">
    <property type="entry name" value="Peptidase_M1_dom"/>
</dbReference>
<dbReference type="Pfam" id="PF01433">
    <property type="entry name" value="Peptidase_M1"/>
    <property type="match status" value="1"/>
</dbReference>
<reference evidence="14 15" key="1">
    <citation type="submission" date="2018-03" db="EMBL/GenBank/DDBJ databases">
        <title>Draft Genome Sequences of the Obligatory Marine Myxobacteria Enhygromyxa salina SWB007.</title>
        <authorList>
            <person name="Poehlein A."/>
            <person name="Moghaddam J.A."/>
            <person name="Harms H."/>
            <person name="Alanjari M."/>
            <person name="Koenig G.M."/>
            <person name="Daniel R."/>
            <person name="Schaeberle T.F."/>
        </authorList>
    </citation>
    <scope>NUCLEOTIDE SEQUENCE [LARGE SCALE GENOMIC DNA]</scope>
    <source>
        <strain evidence="14 15">SWB007</strain>
    </source>
</reference>
<dbReference type="PRINTS" id="PR00756">
    <property type="entry name" value="ALADIPTASE"/>
</dbReference>
<comment type="caution">
    <text evidence="14">The sequence shown here is derived from an EMBL/GenBank/DDBJ whole genome shotgun (WGS) entry which is preliminary data.</text>
</comment>
<proteinExistence type="inferred from homology"/>
<evidence type="ECO:0000313" key="14">
    <source>
        <dbReference type="EMBL" id="PRP97329.1"/>
    </source>
</evidence>
<keyword evidence="10" id="KW-0482">Metalloprotease</keyword>
<dbReference type="Gene3D" id="2.60.40.1730">
    <property type="entry name" value="tricorn interacting facor f3 domain"/>
    <property type="match status" value="1"/>
</dbReference>
<feature type="domain" description="Peptidase M1 membrane alanine aminopeptidase" evidence="12">
    <location>
        <begin position="238"/>
        <end position="446"/>
    </location>
</feature>
<dbReference type="InterPro" id="IPR016024">
    <property type="entry name" value="ARM-type_fold"/>
</dbReference>
<dbReference type="GO" id="GO:0016020">
    <property type="term" value="C:membrane"/>
    <property type="evidence" value="ECO:0007669"/>
    <property type="project" value="TreeGrafter"/>
</dbReference>
<feature type="domain" description="Aminopeptidase N-like N-terminal" evidence="13">
    <location>
        <begin position="19"/>
        <end position="195"/>
    </location>
</feature>
<evidence type="ECO:0000259" key="12">
    <source>
        <dbReference type="Pfam" id="PF01433"/>
    </source>
</evidence>
<dbReference type="InterPro" id="IPR004155">
    <property type="entry name" value="PBS_lyase_HEAT"/>
</dbReference>
<dbReference type="GO" id="GO:0008270">
    <property type="term" value="F:zinc ion binding"/>
    <property type="evidence" value="ECO:0007669"/>
    <property type="project" value="InterPro"/>
</dbReference>
<dbReference type="PANTHER" id="PTHR11533">
    <property type="entry name" value="PROTEASE M1 ZINC METALLOPROTEASE"/>
    <property type="match status" value="1"/>
</dbReference>
<dbReference type="GO" id="GO:0042277">
    <property type="term" value="F:peptide binding"/>
    <property type="evidence" value="ECO:0007669"/>
    <property type="project" value="TreeGrafter"/>
</dbReference>
<feature type="coiled-coil region" evidence="11">
    <location>
        <begin position="821"/>
        <end position="848"/>
    </location>
</feature>
<dbReference type="GO" id="GO:0070006">
    <property type="term" value="F:metalloaminopeptidase activity"/>
    <property type="evidence" value="ECO:0007669"/>
    <property type="project" value="TreeGrafter"/>
</dbReference>
<dbReference type="InterPro" id="IPR001930">
    <property type="entry name" value="Peptidase_M1"/>
</dbReference>
<evidence type="ECO:0000256" key="6">
    <source>
        <dbReference type="ARBA" id="ARBA00022670"/>
    </source>
</evidence>
<organism evidence="14 15">
    <name type="scientific">Enhygromyxa salina</name>
    <dbReference type="NCBI Taxonomy" id="215803"/>
    <lineage>
        <taxon>Bacteria</taxon>
        <taxon>Pseudomonadati</taxon>
        <taxon>Myxococcota</taxon>
        <taxon>Polyangia</taxon>
        <taxon>Nannocystales</taxon>
        <taxon>Nannocystaceae</taxon>
        <taxon>Enhygromyxa</taxon>
    </lineage>
</organism>
<evidence type="ECO:0000256" key="9">
    <source>
        <dbReference type="ARBA" id="ARBA00022833"/>
    </source>
</evidence>
<keyword evidence="14" id="KW-0031">Aminopeptidase</keyword>
<evidence type="ECO:0000313" key="15">
    <source>
        <dbReference type="Proteomes" id="UP000238823"/>
    </source>
</evidence>
<dbReference type="SUPFAM" id="SSF48371">
    <property type="entry name" value="ARM repeat"/>
    <property type="match status" value="1"/>
</dbReference>
<dbReference type="GO" id="GO:0005737">
    <property type="term" value="C:cytoplasm"/>
    <property type="evidence" value="ECO:0007669"/>
    <property type="project" value="TreeGrafter"/>
</dbReference>
<dbReference type="InterPro" id="IPR045357">
    <property type="entry name" value="Aminopeptidase_N-like_N"/>
</dbReference>
<dbReference type="Gene3D" id="1.25.10.10">
    <property type="entry name" value="Leucine-rich Repeat Variant"/>
    <property type="match status" value="1"/>
</dbReference>
<dbReference type="RefSeq" id="WP_181234360.1">
    <property type="nucleotide sequence ID" value="NZ_PVNL01000130.1"/>
</dbReference>
<evidence type="ECO:0000256" key="11">
    <source>
        <dbReference type="SAM" id="Coils"/>
    </source>
</evidence>
<dbReference type="InterPro" id="IPR011989">
    <property type="entry name" value="ARM-like"/>
</dbReference>
<evidence type="ECO:0000256" key="10">
    <source>
        <dbReference type="ARBA" id="ARBA00023049"/>
    </source>
</evidence>
<dbReference type="SUPFAM" id="SSF63737">
    <property type="entry name" value="Leukotriene A4 hydrolase N-terminal domain"/>
    <property type="match status" value="1"/>
</dbReference>
<evidence type="ECO:0000256" key="3">
    <source>
        <dbReference type="ARBA" id="ARBA00010136"/>
    </source>
</evidence>
<name>A0A2S9XWT5_9BACT</name>
<protein>
    <recommendedName>
        <fullName evidence="5">Aminopeptidase N</fullName>
        <ecNumber evidence="4">3.4.11.2</ecNumber>
    </recommendedName>
</protein>
<dbReference type="InterPro" id="IPR042097">
    <property type="entry name" value="Aminopeptidase_N-like_N_sf"/>
</dbReference>
<keyword evidence="6" id="KW-0645">Protease</keyword>
<keyword evidence="11" id="KW-0175">Coiled coil</keyword>
<evidence type="ECO:0000259" key="13">
    <source>
        <dbReference type="Pfam" id="PF17900"/>
    </source>
</evidence>
<evidence type="ECO:0000256" key="1">
    <source>
        <dbReference type="ARBA" id="ARBA00000098"/>
    </source>
</evidence>
<gene>
    <name evidence="14" type="primary">pepN_1</name>
    <name evidence="14" type="ORF">ENSA7_66790</name>
</gene>
<sequence>MFTLPGAQAHYPPDLEIEPVHLDVDLHVDIDDRSAAGVVTHTLIWRRAGATQLVLHALDFEALALEDLGGNEINWRYDGQRIRVSWNAGAKRGETRKLAIRYRVQDPVSGLFFSAPSAAAPSAARFAATDHETERARHWLPTIDLPSVRPSLTFHLRAAEDLTILANGVLHSEQRHDDGTKTAHWGLDQPCPSYLTCFAIGDFTKCDDGDHLGDGEGVALAYFASKQHDINHLSRSFGGTAAIMEWMTAKLGMPFPFPKYYQFALPHFGGAMENISLVSWDDQFLLDETLAGEWGRLVDQINVHEMAHSWFGDLVVCRDYAHAWLKESWATYMEVCWFEDAHGRDEQLYELWLNARAYFREADSRYCRPIVTREFHNSFEMYDMHLYPGGAARLHTLRCALGDELFWEGARTYLREYAGQVVETDDFRRIMERVSGRSLGKFFDQWFHRGGYPVIEAEFEWDDASGRGTFTIKQTQVEAKGAGPGAGQGSGASPGGWLFSFPLTLAWTTDGETQRRQVQIERERHSFAFELDAEPDMVRVDPDFEVLLKLEFDPGSEKLETQLVEAPDVLGRILAGRELIKAGKRKTLSKVSERWADEPFWGVRLEWAKSLGEAGSVHAIEALTEAIGVERDHRVLEGLLRACMDVRDPSLAAAVLERLGSGLPHRAAMVAWELLGAQREDAPFEQIAAAAQRDSYNGFEQSGALRGLAGTRDPRALELLLTRCEAGQTSDRARPAAAHALGQLARRLDKRPRERAIERLVDLLRDRVGRVQLAAAHGLELAHASSAIPELEAFRATQTQQEQVRIDHILANLRKSEDPRLNAAEKDLEELREKLRKLEGRFERLYARVHVDE</sequence>
<accession>A0A2S9XWT5</accession>
<keyword evidence="9" id="KW-0862">Zinc</keyword>
<comment type="similarity">
    <text evidence="3">Belongs to the peptidase M1 family.</text>
</comment>
<dbReference type="GO" id="GO:0016285">
    <property type="term" value="F:alanyl aminopeptidase activity"/>
    <property type="evidence" value="ECO:0007669"/>
    <property type="project" value="UniProtKB-EC"/>
</dbReference>
<dbReference type="GO" id="GO:0005615">
    <property type="term" value="C:extracellular space"/>
    <property type="evidence" value="ECO:0007669"/>
    <property type="project" value="TreeGrafter"/>
</dbReference>
<keyword evidence="7" id="KW-0479">Metal-binding</keyword>
<evidence type="ECO:0000256" key="4">
    <source>
        <dbReference type="ARBA" id="ARBA00012564"/>
    </source>
</evidence>
<dbReference type="GO" id="GO:0006508">
    <property type="term" value="P:proteolysis"/>
    <property type="evidence" value="ECO:0007669"/>
    <property type="project" value="UniProtKB-KW"/>
</dbReference>
<dbReference type="EC" id="3.4.11.2" evidence="4"/>
<dbReference type="Proteomes" id="UP000238823">
    <property type="component" value="Unassembled WGS sequence"/>
</dbReference>
<evidence type="ECO:0000256" key="8">
    <source>
        <dbReference type="ARBA" id="ARBA00022801"/>
    </source>
</evidence>
<evidence type="ECO:0000256" key="2">
    <source>
        <dbReference type="ARBA" id="ARBA00001947"/>
    </source>
</evidence>
<dbReference type="Gene3D" id="1.10.390.10">
    <property type="entry name" value="Neutral Protease Domain 2"/>
    <property type="match status" value="1"/>
</dbReference>
<dbReference type="CDD" id="cd09603">
    <property type="entry name" value="M1_APN_like"/>
    <property type="match status" value="1"/>
</dbReference>
<keyword evidence="8 14" id="KW-0378">Hydrolase</keyword>
<evidence type="ECO:0000256" key="5">
    <source>
        <dbReference type="ARBA" id="ARBA00015611"/>
    </source>
</evidence>
<dbReference type="EMBL" id="PVNL01000130">
    <property type="protein sequence ID" value="PRP97329.1"/>
    <property type="molecule type" value="Genomic_DNA"/>
</dbReference>
<dbReference type="Pfam" id="PF17900">
    <property type="entry name" value="Peptidase_M1_N"/>
    <property type="match status" value="1"/>
</dbReference>
<comment type="cofactor">
    <cofactor evidence="2">
        <name>Zn(2+)</name>
        <dbReference type="ChEBI" id="CHEBI:29105"/>
    </cofactor>
</comment>
<dbReference type="InterPro" id="IPR027268">
    <property type="entry name" value="Peptidase_M4/M1_CTD_sf"/>
</dbReference>
<dbReference type="SMART" id="SM00567">
    <property type="entry name" value="EZ_HEAT"/>
    <property type="match status" value="2"/>
</dbReference>
<evidence type="ECO:0000256" key="7">
    <source>
        <dbReference type="ARBA" id="ARBA00022723"/>
    </source>
</evidence>
<dbReference type="InterPro" id="IPR050344">
    <property type="entry name" value="Peptidase_M1_aminopeptidases"/>
</dbReference>
<dbReference type="SUPFAM" id="SSF55486">
    <property type="entry name" value="Metalloproteases ('zincins'), catalytic domain"/>
    <property type="match status" value="1"/>
</dbReference>
<dbReference type="GO" id="GO:0043171">
    <property type="term" value="P:peptide catabolic process"/>
    <property type="evidence" value="ECO:0007669"/>
    <property type="project" value="TreeGrafter"/>
</dbReference>
<comment type="catalytic activity">
    <reaction evidence="1">
        <text>Release of an N-terminal amino acid, Xaa-|-Yaa- from a peptide, amide or arylamide. Xaa is preferably Ala, but may be most amino acids including Pro (slow action). When a terminal hydrophobic residue is followed by a prolyl residue, the two may be released as an intact Xaa-Pro dipeptide.</text>
        <dbReference type="EC" id="3.4.11.2"/>
    </reaction>
</comment>
<dbReference type="PANTHER" id="PTHR11533:SF299">
    <property type="entry name" value="AMINOPEPTIDASE"/>
    <property type="match status" value="1"/>
</dbReference>